<keyword evidence="2" id="KW-1133">Transmembrane helix</keyword>
<dbReference type="Proteomes" id="UP000237144">
    <property type="component" value="Unassembled WGS sequence"/>
</dbReference>
<evidence type="ECO:0000256" key="2">
    <source>
        <dbReference type="SAM" id="Phobius"/>
    </source>
</evidence>
<dbReference type="GO" id="GO:0031204">
    <property type="term" value="P:post-translational protein targeting to membrane, translocation"/>
    <property type="evidence" value="ECO:0007669"/>
    <property type="project" value="InterPro"/>
</dbReference>
<dbReference type="PANTHER" id="PTHR28229:SF1">
    <property type="entry name" value="TRANSLOCATION PROTEIN SEC66"/>
    <property type="match status" value="1"/>
</dbReference>
<evidence type="ECO:0000313" key="3">
    <source>
        <dbReference type="EMBL" id="POY70208.1"/>
    </source>
</evidence>
<dbReference type="AlphaFoldDB" id="A0A2S5B098"/>
<dbReference type="PANTHER" id="PTHR28229">
    <property type="entry name" value="TRANSLOCATION PROTEIN SEC66"/>
    <property type="match status" value="1"/>
</dbReference>
<name>A0A2S5B098_9BASI</name>
<keyword evidence="2" id="KW-0812">Transmembrane</keyword>
<evidence type="ECO:0000256" key="1">
    <source>
        <dbReference type="SAM" id="MobiDB-lite"/>
    </source>
</evidence>
<dbReference type="InterPro" id="IPR018624">
    <property type="entry name" value="Sec66"/>
</dbReference>
<protein>
    <recommendedName>
        <fullName evidence="5">Translocation protein SEC66</fullName>
    </recommendedName>
</protein>
<keyword evidence="2" id="KW-0472">Membrane</keyword>
<feature type="compositionally biased region" description="Basic residues" evidence="1">
    <location>
        <begin position="318"/>
        <end position="333"/>
    </location>
</feature>
<evidence type="ECO:0000313" key="4">
    <source>
        <dbReference type="Proteomes" id="UP000237144"/>
    </source>
</evidence>
<comment type="caution">
    <text evidence="3">The sequence shown here is derived from an EMBL/GenBank/DDBJ whole genome shotgun (WGS) entry which is preliminary data.</text>
</comment>
<keyword evidence="4" id="KW-1185">Reference proteome</keyword>
<gene>
    <name evidence="3" type="ORF">BMF94_6791</name>
</gene>
<organism evidence="3 4">
    <name type="scientific">Rhodotorula taiwanensis</name>
    <dbReference type="NCBI Taxonomy" id="741276"/>
    <lineage>
        <taxon>Eukaryota</taxon>
        <taxon>Fungi</taxon>
        <taxon>Dikarya</taxon>
        <taxon>Basidiomycota</taxon>
        <taxon>Pucciniomycotina</taxon>
        <taxon>Microbotryomycetes</taxon>
        <taxon>Sporidiobolales</taxon>
        <taxon>Sporidiobolaceae</taxon>
        <taxon>Rhodotorula</taxon>
    </lineage>
</organism>
<proteinExistence type="predicted"/>
<reference evidence="3 4" key="1">
    <citation type="journal article" date="2018" name="Front. Microbiol.">
        <title>Prospects for Fungal Bioremediation of Acidic Radioactive Waste Sites: Characterization and Genome Sequence of Rhodotorula taiwanensis MD1149.</title>
        <authorList>
            <person name="Tkavc R."/>
            <person name="Matrosova V.Y."/>
            <person name="Grichenko O.E."/>
            <person name="Gostincar C."/>
            <person name="Volpe R.P."/>
            <person name="Klimenkova P."/>
            <person name="Gaidamakova E.K."/>
            <person name="Zhou C.E."/>
            <person name="Stewart B.J."/>
            <person name="Lyman M.G."/>
            <person name="Malfatti S.A."/>
            <person name="Rubinfeld B."/>
            <person name="Courtot M."/>
            <person name="Singh J."/>
            <person name="Dalgard C.L."/>
            <person name="Hamilton T."/>
            <person name="Frey K.G."/>
            <person name="Gunde-Cimerman N."/>
            <person name="Dugan L."/>
            <person name="Daly M.J."/>
        </authorList>
    </citation>
    <scope>NUCLEOTIDE SEQUENCE [LARGE SCALE GENOMIC DNA]</scope>
    <source>
        <strain evidence="3 4">MD1149</strain>
    </source>
</reference>
<dbReference type="OrthoDB" id="73168at2759"/>
<dbReference type="GO" id="GO:0031207">
    <property type="term" value="C:Sec62/Sec63 complex"/>
    <property type="evidence" value="ECO:0007669"/>
    <property type="project" value="InterPro"/>
</dbReference>
<dbReference type="STRING" id="741276.A0A2S5B098"/>
<feature type="transmembrane region" description="Helical" evidence="2">
    <location>
        <begin position="6"/>
        <end position="29"/>
    </location>
</feature>
<dbReference type="EMBL" id="PJQD01000140">
    <property type="protein sequence ID" value="POY70208.1"/>
    <property type="molecule type" value="Genomic_DNA"/>
</dbReference>
<feature type="compositionally biased region" description="Low complexity" evidence="1">
    <location>
        <begin position="247"/>
        <end position="270"/>
    </location>
</feature>
<accession>A0A2S5B098</accession>
<feature type="compositionally biased region" description="Low complexity" evidence="1">
    <location>
        <begin position="308"/>
        <end position="317"/>
    </location>
</feature>
<sequence>MLATAFIRALSIFAPLGYLGFLVASLYAFSKIYRRRQAVKPQVEPWFPPHKSRDIYVSLLSLDPPPPRPILVAALLRRAMDDVKLIWSIRDAKTSLTTLLQRGQIGDDLWERFLLAEKELESEIVEVVGEANTFEPGYGQRIFAHASDMVSHERWKEIYRDIPQLRAEEQQRIDSGIPNAQVLAPTSYLTPSSLSLAPSNPLPAVGTSPAPRAALMPAPTIAPLSSNDVTSAPPSRGTTPLPGQPETPAKPALAKTPAATPATAAAAATLSDDSSAKVTDESAPASGTVSPVETADLPPPVPAAAGEKGPAVTPKKTPTTKKGKKKPQVKGGR</sequence>
<feature type="region of interest" description="Disordered" evidence="1">
    <location>
        <begin position="221"/>
        <end position="333"/>
    </location>
</feature>
<evidence type="ECO:0008006" key="5">
    <source>
        <dbReference type="Google" id="ProtNLM"/>
    </source>
</evidence>
<feature type="compositionally biased region" description="Polar residues" evidence="1">
    <location>
        <begin position="223"/>
        <end position="238"/>
    </location>
</feature>
<dbReference type="Pfam" id="PF09802">
    <property type="entry name" value="Sec66"/>
    <property type="match status" value="1"/>
</dbReference>